<dbReference type="Gene3D" id="3.50.50.60">
    <property type="entry name" value="FAD/NAD(P)-binding domain"/>
    <property type="match status" value="1"/>
</dbReference>
<sequence length="665" mass="70547">MAPAAGTEADVLVVGAGPAGLLLAGEVSAGGASTLVLERLPGPTGESRASILHARTMEIFAERGILDRLGSLPDGGRGHFGGLPLPLDEADPDHPYAGQWECLQSRLEPLLEEWATEQGAEIRRGHQVTGLTRGADRVTVEASGPDGTSRRCTARYLVGCDGEHSTVRRLAGFEMVGEDATREMLRADVRGISLPDRRLRRYPGGTATAYRRADGTTRLMVHDNSRPPSHLGRAPEFAEVAAAWARVTGEDIGAGTAVWLDSFDNSRRQARHYRNGRVFLAGDAAHVQMPVGGQALNLGLQDAAALGPRLAARVTGGCTDEALDAYQSERHPAGARTLANIQAQAQLLFGGSELDGLREVFGELLEKEPVRRHLARMISGLDSPPAPPTVRRGSRSTAPLKRSTTHGRPTMDRLTGKTALVTGSSRGIGRAIAIRLAREGALVVVHYASNDDAARETVTQVEKEGGRAFAVRAELGVPGDVHELFVGLERGLKERRGETALDILVNNAAVTTSQGTAPEDVTAEQLQQYFAVNAIAPFLIVQRASQNMPDGGRIINISSALTRFAEPGQAAYSMTKGAVEQISLHLAKHLAPRRITVNSVAPGITDNGGPAFDIPEVVEQMAQISAFKRVGQAGDVADVVTFLATDEARWITGSFVDASGGTLLG</sequence>
<evidence type="ECO:0000259" key="4">
    <source>
        <dbReference type="Pfam" id="PF01494"/>
    </source>
</evidence>
<proteinExistence type="inferred from homology"/>
<dbReference type="RefSeq" id="WP_189541722.1">
    <property type="nucleotide sequence ID" value="NZ_BMTF01000003.1"/>
</dbReference>
<comment type="caution">
    <text evidence="5">The sequence shown here is derived from an EMBL/GenBank/DDBJ whole genome shotgun (WGS) entry which is preliminary data.</text>
</comment>
<accession>A0ABQ2VT07</accession>
<keyword evidence="6" id="KW-1185">Reference proteome</keyword>
<dbReference type="PANTHER" id="PTHR48107">
    <property type="entry name" value="NADPH-DEPENDENT ALDEHYDE REDUCTASE-LIKE PROTEIN, CHLOROPLASTIC-RELATED"/>
    <property type="match status" value="1"/>
</dbReference>
<organism evidence="5 6">
    <name type="scientific">Streptomyces gelaticus</name>
    <dbReference type="NCBI Taxonomy" id="285446"/>
    <lineage>
        <taxon>Bacteria</taxon>
        <taxon>Bacillati</taxon>
        <taxon>Actinomycetota</taxon>
        <taxon>Actinomycetes</taxon>
        <taxon>Kitasatosporales</taxon>
        <taxon>Streptomycetaceae</taxon>
        <taxon>Streptomyces</taxon>
    </lineage>
</organism>
<evidence type="ECO:0000256" key="3">
    <source>
        <dbReference type="SAM" id="MobiDB-lite"/>
    </source>
</evidence>
<dbReference type="SUPFAM" id="SSF51735">
    <property type="entry name" value="NAD(P)-binding Rossmann-fold domains"/>
    <property type="match status" value="1"/>
</dbReference>
<evidence type="ECO:0000256" key="1">
    <source>
        <dbReference type="ARBA" id="ARBA00006484"/>
    </source>
</evidence>
<dbReference type="Pfam" id="PF01494">
    <property type="entry name" value="FAD_binding_3"/>
    <property type="match status" value="1"/>
</dbReference>
<feature type="domain" description="FAD-binding" evidence="4">
    <location>
        <begin position="8"/>
        <end position="339"/>
    </location>
</feature>
<dbReference type="EMBL" id="BMTF01000003">
    <property type="protein sequence ID" value="GGV77858.1"/>
    <property type="molecule type" value="Genomic_DNA"/>
</dbReference>
<dbReference type="SUPFAM" id="SSF51905">
    <property type="entry name" value="FAD/NAD(P)-binding domain"/>
    <property type="match status" value="1"/>
</dbReference>
<dbReference type="Gene3D" id="3.40.50.720">
    <property type="entry name" value="NAD(P)-binding Rossmann-like Domain"/>
    <property type="match status" value="1"/>
</dbReference>
<dbReference type="Proteomes" id="UP000660675">
    <property type="component" value="Unassembled WGS sequence"/>
</dbReference>
<dbReference type="InterPro" id="IPR002938">
    <property type="entry name" value="FAD-bd"/>
</dbReference>
<feature type="region of interest" description="Disordered" evidence="3">
    <location>
        <begin position="379"/>
        <end position="412"/>
    </location>
</feature>
<dbReference type="PROSITE" id="PS00061">
    <property type="entry name" value="ADH_SHORT"/>
    <property type="match status" value="1"/>
</dbReference>
<dbReference type="InterPro" id="IPR036291">
    <property type="entry name" value="NAD(P)-bd_dom_sf"/>
</dbReference>
<evidence type="ECO:0000313" key="5">
    <source>
        <dbReference type="EMBL" id="GGV77858.1"/>
    </source>
</evidence>
<name>A0ABQ2VT07_9ACTN</name>
<dbReference type="InterPro" id="IPR036188">
    <property type="entry name" value="FAD/NAD-bd_sf"/>
</dbReference>
<evidence type="ECO:0000256" key="2">
    <source>
        <dbReference type="ARBA" id="ARBA00023002"/>
    </source>
</evidence>
<protein>
    <recommendedName>
        <fullName evidence="4">FAD-binding domain-containing protein</fullName>
    </recommendedName>
</protein>
<gene>
    <name evidence="5" type="ORF">GCM10015535_11770</name>
</gene>
<dbReference type="InterPro" id="IPR002347">
    <property type="entry name" value="SDR_fam"/>
</dbReference>
<reference evidence="6" key="1">
    <citation type="journal article" date="2019" name="Int. J. Syst. Evol. Microbiol.">
        <title>The Global Catalogue of Microorganisms (GCM) 10K type strain sequencing project: providing services to taxonomists for standard genome sequencing and annotation.</title>
        <authorList>
            <consortium name="The Broad Institute Genomics Platform"/>
            <consortium name="The Broad Institute Genome Sequencing Center for Infectious Disease"/>
            <person name="Wu L."/>
            <person name="Ma J."/>
        </authorList>
    </citation>
    <scope>NUCLEOTIDE SEQUENCE [LARGE SCALE GENOMIC DNA]</scope>
    <source>
        <strain evidence="6">JCM 4376</strain>
    </source>
</reference>
<keyword evidence="2" id="KW-0560">Oxidoreductase</keyword>
<dbReference type="PANTHER" id="PTHR48107:SF7">
    <property type="entry name" value="RE15974P"/>
    <property type="match status" value="1"/>
</dbReference>
<comment type="similarity">
    <text evidence="1">Belongs to the short-chain dehydrogenases/reductases (SDR) family.</text>
</comment>
<dbReference type="Pfam" id="PF13561">
    <property type="entry name" value="adh_short_C2"/>
    <property type="match status" value="1"/>
</dbReference>
<dbReference type="PRINTS" id="PR00420">
    <property type="entry name" value="RNGMNOXGNASE"/>
</dbReference>
<evidence type="ECO:0000313" key="6">
    <source>
        <dbReference type="Proteomes" id="UP000660675"/>
    </source>
</evidence>
<dbReference type="InterPro" id="IPR020904">
    <property type="entry name" value="Sc_DH/Rdtase_CS"/>
</dbReference>
<dbReference type="Gene3D" id="3.30.70.2450">
    <property type="match status" value="1"/>
</dbReference>